<gene>
    <name evidence="1" type="ORF">GALL_433770</name>
</gene>
<protein>
    <submittedName>
        <fullName evidence="1">Uncharacterized protein</fullName>
    </submittedName>
</protein>
<name>A0A1J5PU17_9ZZZZ</name>
<dbReference type="EMBL" id="MLJW01002325">
    <property type="protein sequence ID" value="OIQ74961.1"/>
    <property type="molecule type" value="Genomic_DNA"/>
</dbReference>
<dbReference type="AlphaFoldDB" id="A0A1J5PU17"/>
<comment type="caution">
    <text evidence="1">The sequence shown here is derived from an EMBL/GenBank/DDBJ whole genome shotgun (WGS) entry which is preliminary data.</text>
</comment>
<proteinExistence type="predicted"/>
<reference evidence="1" key="1">
    <citation type="submission" date="2016-10" db="EMBL/GenBank/DDBJ databases">
        <title>Sequence of Gallionella enrichment culture.</title>
        <authorList>
            <person name="Poehlein A."/>
            <person name="Muehling M."/>
            <person name="Daniel R."/>
        </authorList>
    </citation>
    <scope>NUCLEOTIDE SEQUENCE</scope>
</reference>
<evidence type="ECO:0000313" key="1">
    <source>
        <dbReference type="EMBL" id="OIQ74961.1"/>
    </source>
</evidence>
<organism evidence="1">
    <name type="scientific">mine drainage metagenome</name>
    <dbReference type="NCBI Taxonomy" id="410659"/>
    <lineage>
        <taxon>unclassified sequences</taxon>
        <taxon>metagenomes</taxon>
        <taxon>ecological metagenomes</taxon>
    </lineage>
</organism>
<sequence length="52" mass="5602">MAVSMYTSIWAPHEAAALNCQIKGNYSSALSGRPVDQGLLSSMMNVVMEVLK</sequence>
<accession>A0A1J5PU17</accession>